<feature type="chain" id="PRO_5019399966" description="Glycosyl hydrolases family 39 N-terminal catalytic domain-containing protein" evidence="4">
    <location>
        <begin position="21"/>
        <end position="691"/>
    </location>
</feature>
<gene>
    <name evidence="6" type="ORF">DWW10_17715</name>
</gene>
<dbReference type="Pfam" id="PF01229">
    <property type="entry name" value="Glyco_hydro_39"/>
    <property type="match status" value="1"/>
</dbReference>
<evidence type="ECO:0000313" key="6">
    <source>
        <dbReference type="EMBL" id="RGV50608.1"/>
    </source>
</evidence>
<dbReference type="InterPro" id="IPR036514">
    <property type="entry name" value="SGNH_hydro_sf"/>
</dbReference>
<evidence type="ECO:0000259" key="5">
    <source>
        <dbReference type="Pfam" id="PF01229"/>
    </source>
</evidence>
<dbReference type="Proteomes" id="UP000283850">
    <property type="component" value="Unassembled WGS sequence"/>
</dbReference>
<dbReference type="Gene3D" id="3.20.20.80">
    <property type="entry name" value="Glycosidases"/>
    <property type="match status" value="1"/>
</dbReference>
<sequence>MLRLLIVCLMFVLGTGVSSGAQKDTIRVLFIGNSYTHFNRMVQTVQELGQSVNVPVYAQKVAVGGWFLKQHAASSHTIDAIKQGRWDYVVLQEQSLAMAWEYEYLQKQVMPSVVKLDSIVRKYNTEGKVLLYMTWGRNNDSFDSMQKRIMAAYTSVADSIGCECIPVGLAFERVRKERPELSLYQSDDSHPTHIGSYLIANMFLSYFTSKQYVSHCYGRLMQEDALYLQRVAQEVNKNWKRDRTFPLLGHLKPKSVADTRNHLTIGCEVLDRDYADYEQYKKYLAPLGMRKIRLQAGWAKTEKVKGHYDFRWLDTIIDDALGRGLEIWLEVSYGNPIYQGGGTPFLKGGWPVSEEGKTGWNNWVRALAQHYKGRVHEWEIWNEPDINKELGKDYESLAELNIRTAEIIKEVDPKAKIAALALALITDTTLTENCLKEFKKRGKLDLFDWISYHQYMFRPEDMYPLVERLRTVVGKYSSHIKLWQGESGAPSRGRMGGALSAYDWTETSQAKWALRRILGDHGRDIATGIFCISDMNYAATDAIKKKNVKGLLQTDDEKRVIRPKMAYFAVQNLVSVFDLFNYRLDVEKISLNRDYSCSKFLYETEKDGLQSCLLWWDDSTPFNFNAPIPTEVRVKNGKFECPVIVDILSGTVKNIPEDKITKKGSEYIFSGIQIYDSPILITDKSLIQFDK</sequence>
<evidence type="ECO:0000256" key="3">
    <source>
        <dbReference type="ARBA" id="ARBA00023295"/>
    </source>
</evidence>
<dbReference type="PANTHER" id="PTHR12631:SF10">
    <property type="entry name" value="BETA-XYLOSIDASE-LIKE PROTEIN-RELATED"/>
    <property type="match status" value="1"/>
</dbReference>
<name>A0A412Y0M2_9BACE</name>
<feature type="domain" description="Glycosyl hydrolases family 39 N-terminal catalytic" evidence="5">
    <location>
        <begin position="287"/>
        <end position="456"/>
    </location>
</feature>
<evidence type="ECO:0000313" key="7">
    <source>
        <dbReference type="Proteomes" id="UP000283850"/>
    </source>
</evidence>
<reference evidence="6 7" key="1">
    <citation type="submission" date="2018-08" db="EMBL/GenBank/DDBJ databases">
        <title>A genome reference for cultivated species of the human gut microbiota.</title>
        <authorList>
            <person name="Zou Y."/>
            <person name="Xue W."/>
            <person name="Luo G."/>
        </authorList>
    </citation>
    <scope>NUCLEOTIDE SEQUENCE [LARGE SCALE GENOMIC DNA]</scope>
    <source>
        <strain evidence="6 7">AF14-32</strain>
    </source>
</reference>
<comment type="caution">
    <text evidence="6">The sequence shown here is derived from an EMBL/GenBank/DDBJ whole genome shotgun (WGS) entry which is preliminary data.</text>
</comment>
<organism evidence="6 7">
    <name type="scientific">Bacteroides intestinalis</name>
    <dbReference type="NCBI Taxonomy" id="329854"/>
    <lineage>
        <taxon>Bacteria</taxon>
        <taxon>Pseudomonadati</taxon>
        <taxon>Bacteroidota</taxon>
        <taxon>Bacteroidia</taxon>
        <taxon>Bacteroidales</taxon>
        <taxon>Bacteroidaceae</taxon>
        <taxon>Bacteroides</taxon>
    </lineage>
</organism>
<dbReference type="SUPFAM" id="SSF52266">
    <property type="entry name" value="SGNH hydrolase"/>
    <property type="match status" value="1"/>
</dbReference>
<dbReference type="PANTHER" id="PTHR12631">
    <property type="entry name" value="ALPHA-L-IDURONIDASE"/>
    <property type="match status" value="1"/>
</dbReference>
<dbReference type="Gene3D" id="3.40.50.1110">
    <property type="entry name" value="SGNH hydrolase"/>
    <property type="match status" value="1"/>
</dbReference>
<keyword evidence="4" id="KW-0732">Signal</keyword>
<keyword evidence="2" id="KW-0378">Hydrolase</keyword>
<dbReference type="AlphaFoldDB" id="A0A412Y0M2"/>
<dbReference type="GO" id="GO:0016788">
    <property type="term" value="F:hydrolase activity, acting on ester bonds"/>
    <property type="evidence" value="ECO:0007669"/>
    <property type="project" value="UniProtKB-ARBA"/>
</dbReference>
<proteinExistence type="inferred from homology"/>
<dbReference type="InterPro" id="IPR049166">
    <property type="entry name" value="GH39_cat"/>
</dbReference>
<dbReference type="InterPro" id="IPR051923">
    <property type="entry name" value="Glycosyl_Hydrolase_39"/>
</dbReference>
<keyword evidence="3" id="KW-0326">Glycosidase</keyword>
<evidence type="ECO:0000256" key="4">
    <source>
        <dbReference type="SAM" id="SignalP"/>
    </source>
</evidence>
<accession>A0A412Y0M2</accession>
<feature type="signal peptide" evidence="4">
    <location>
        <begin position="1"/>
        <end position="20"/>
    </location>
</feature>
<evidence type="ECO:0000256" key="1">
    <source>
        <dbReference type="ARBA" id="ARBA00008875"/>
    </source>
</evidence>
<dbReference type="SUPFAM" id="SSF51445">
    <property type="entry name" value="(Trans)glycosidases"/>
    <property type="match status" value="1"/>
</dbReference>
<dbReference type="GO" id="GO:0004553">
    <property type="term" value="F:hydrolase activity, hydrolyzing O-glycosyl compounds"/>
    <property type="evidence" value="ECO:0007669"/>
    <property type="project" value="TreeGrafter"/>
</dbReference>
<comment type="similarity">
    <text evidence="1">Belongs to the glycosyl hydrolase 39 family.</text>
</comment>
<dbReference type="RefSeq" id="WP_118487195.1">
    <property type="nucleotide sequence ID" value="NZ_QRZF01000014.1"/>
</dbReference>
<protein>
    <recommendedName>
        <fullName evidence="5">Glycosyl hydrolases family 39 N-terminal catalytic domain-containing protein</fullName>
    </recommendedName>
</protein>
<dbReference type="EMBL" id="QRZF01000014">
    <property type="protein sequence ID" value="RGV50608.1"/>
    <property type="molecule type" value="Genomic_DNA"/>
</dbReference>
<dbReference type="InterPro" id="IPR017853">
    <property type="entry name" value="GH"/>
</dbReference>
<evidence type="ECO:0000256" key="2">
    <source>
        <dbReference type="ARBA" id="ARBA00022801"/>
    </source>
</evidence>